<feature type="compositionally biased region" description="Low complexity" evidence="5">
    <location>
        <begin position="412"/>
        <end position="428"/>
    </location>
</feature>
<keyword evidence="3" id="KW-0433">Leucine-rich repeat</keyword>
<dbReference type="AlphaFoldDB" id="A0AAN6QBZ8"/>
<dbReference type="FunFam" id="3.80.10.10:FF:000273">
    <property type="entry name" value="Leucine Rich Repeat domain protein"/>
    <property type="match status" value="1"/>
</dbReference>
<proteinExistence type="predicted"/>
<evidence type="ECO:0000313" key="6">
    <source>
        <dbReference type="EMBL" id="KAK4106776.1"/>
    </source>
</evidence>
<evidence type="ECO:0000256" key="1">
    <source>
        <dbReference type="ARBA" id="ARBA00004496"/>
    </source>
</evidence>
<gene>
    <name evidence="6" type="ORF">N658DRAFT_415220</name>
</gene>
<keyword evidence="7" id="KW-1185">Reference proteome</keyword>
<feature type="region of interest" description="Disordered" evidence="5">
    <location>
        <begin position="664"/>
        <end position="773"/>
    </location>
</feature>
<sequence length="852" mass="92780">MDSEDGEFFIKQLAGFVRTHEKALANALQFKRQNAPRHGTSQSVSSISTGHVPPSPSVPERPSTSASTSSTLAAALSLGTLSFTSHSVKSAKLALTPHHLFYLLSRFEDLGVPVGPMKVRLENLHDSTTSANYVSFLGQSQRSKSHGSDVGSIRSVSSIRSVMSTMSALWSSFGIGSSISAARTERQKAQIQADLKYLYSAFTKIPCLRLAPDWRARLIQGYEEFPFDSAVPLYVFKNVQALEVSDIDFRQFFGWDRLSEQLRSLTLKRASVDDPADILIDIVLDDMDKRRRRTSKSHASPTRQWPGPASPRRSPTMSNGDLPKSAPIPGTPGPRKSTVDLQVGSLNSDAGADQDGSSGPDSRRPSIARVDSDEAHSPSKDDTRTRSHSPRRPGSSRNPSASVRGSYKIRRSGSGSSHSSLSDSWHNSRGSSSNLLGMGALPTSKWRFLKHLSLADNSLTAIPASSLIPLANTLNSLDLSSNLFTQVPDSLATLTALRALNLANCMIDSLHSLTRNPLPAITAVNLRANRLRSIAGIEKLLPLERLDLRDNRLTDPMELARLTGIPEIREIWVEGNPFTRTHRDYRITIFNLFRQTPGYTEDITIDTTGPTSAEKRYLVDRAAVPPAVPVIKPEPPQIPAVDVSRPAIIYDAPSKEPAVLRKERPALKAVSSETNTSSSRRRRAPKRRIVDLATNDSPMPYARPVDRLPIPIDTAGVSDSYYRTSQPPEAPESLRNSLAESPLPNPADGGPRQVPRIDTNVSPQLPSIFGSAASNADWDVGGELYRQKIEDLRHKVGNGYLSVLSEEGWDSGPHPSEYRQAADFGAASSPSINSDPSIPRANMQAISSGGTL</sequence>
<keyword evidence="4" id="KW-0677">Repeat</keyword>
<evidence type="ECO:0000256" key="5">
    <source>
        <dbReference type="SAM" id="MobiDB-lite"/>
    </source>
</evidence>
<organism evidence="6 7">
    <name type="scientific">Parathielavia hyrcaniae</name>
    <dbReference type="NCBI Taxonomy" id="113614"/>
    <lineage>
        <taxon>Eukaryota</taxon>
        <taxon>Fungi</taxon>
        <taxon>Dikarya</taxon>
        <taxon>Ascomycota</taxon>
        <taxon>Pezizomycotina</taxon>
        <taxon>Sordariomycetes</taxon>
        <taxon>Sordariomycetidae</taxon>
        <taxon>Sordariales</taxon>
        <taxon>Chaetomiaceae</taxon>
        <taxon>Parathielavia</taxon>
    </lineage>
</organism>
<evidence type="ECO:0000256" key="4">
    <source>
        <dbReference type="ARBA" id="ARBA00022737"/>
    </source>
</evidence>
<dbReference type="PROSITE" id="PS51450">
    <property type="entry name" value="LRR"/>
    <property type="match status" value="1"/>
</dbReference>
<evidence type="ECO:0000313" key="7">
    <source>
        <dbReference type="Proteomes" id="UP001305647"/>
    </source>
</evidence>
<reference evidence="6" key="1">
    <citation type="journal article" date="2023" name="Mol. Phylogenet. Evol.">
        <title>Genome-scale phylogeny and comparative genomics of the fungal order Sordariales.</title>
        <authorList>
            <person name="Hensen N."/>
            <person name="Bonometti L."/>
            <person name="Westerberg I."/>
            <person name="Brannstrom I.O."/>
            <person name="Guillou S."/>
            <person name="Cros-Aarteil S."/>
            <person name="Calhoun S."/>
            <person name="Haridas S."/>
            <person name="Kuo A."/>
            <person name="Mondo S."/>
            <person name="Pangilinan J."/>
            <person name="Riley R."/>
            <person name="LaButti K."/>
            <person name="Andreopoulos B."/>
            <person name="Lipzen A."/>
            <person name="Chen C."/>
            <person name="Yan M."/>
            <person name="Daum C."/>
            <person name="Ng V."/>
            <person name="Clum A."/>
            <person name="Steindorff A."/>
            <person name="Ohm R.A."/>
            <person name="Martin F."/>
            <person name="Silar P."/>
            <person name="Natvig D.O."/>
            <person name="Lalanne C."/>
            <person name="Gautier V."/>
            <person name="Ament-Velasquez S.L."/>
            <person name="Kruys A."/>
            <person name="Hutchinson M.I."/>
            <person name="Powell A.J."/>
            <person name="Barry K."/>
            <person name="Miller A.N."/>
            <person name="Grigoriev I.V."/>
            <person name="Debuchy R."/>
            <person name="Gladieux P."/>
            <person name="Hiltunen Thoren M."/>
            <person name="Johannesson H."/>
        </authorList>
    </citation>
    <scope>NUCLEOTIDE SEQUENCE</scope>
    <source>
        <strain evidence="6">CBS 757.83</strain>
    </source>
</reference>
<dbReference type="Pfam" id="PF13855">
    <property type="entry name" value="LRR_8"/>
    <property type="match status" value="1"/>
</dbReference>
<dbReference type="Proteomes" id="UP001305647">
    <property type="component" value="Unassembled WGS sequence"/>
</dbReference>
<feature type="region of interest" description="Disordered" evidence="5">
    <location>
        <begin position="807"/>
        <end position="852"/>
    </location>
</feature>
<dbReference type="PANTHER" id="PTHR15454:SF69">
    <property type="entry name" value="SERINE_THREONINE-PROTEIN KINASE 11-INTERACTING PROTEIN"/>
    <property type="match status" value="1"/>
</dbReference>
<dbReference type="Gene3D" id="3.80.10.10">
    <property type="entry name" value="Ribonuclease Inhibitor"/>
    <property type="match status" value="2"/>
</dbReference>
<protein>
    <recommendedName>
        <fullName evidence="8">Leucine-rich repeat-containing protein</fullName>
    </recommendedName>
</protein>
<feature type="region of interest" description="Disordered" evidence="5">
    <location>
        <begin position="30"/>
        <end position="68"/>
    </location>
</feature>
<evidence type="ECO:0008006" key="8">
    <source>
        <dbReference type="Google" id="ProtNLM"/>
    </source>
</evidence>
<evidence type="ECO:0000256" key="3">
    <source>
        <dbReference type="ARBA" id="ARBA00022614"/>
    </source>
</evidence>
<evidence type="ECO:0000256" key="2">
    <source>
        <dbReference type="ARBA" id="ARBA00022490"/>
    </source>
</evidence>
<dbReference type="PANTHER" id="PTHR15454">
    <property type="entry name" value="NISCHARIN RELATED"/>
    <property type="match status" value="1"/>
</dbReference>
<reference evidence="6" key="2">
    <citation type="submission" date="2023-05" db="EMBL/GenBank/DDBJ databases">
        <authorList>
            <consortium name="Lawrence Berkeley National Laboratory"/>
            <person name="Steindorff A."/>
            <person name="Hensen N."/>
            <person name="Bonometti L."/>
            <person name="Westerberg I."/>
            <person name="Brannstrom I.O."/>
            <person name="Guillou S."/>
            <person name="Cros-Aarteil S."/>
            <person name="Calhoun S."/>
            <person name="Haridas S."/>
            <person name="Kuo A."/>
            <person name="Mondo S."/>
            <person name="Pangilinan J."/>
            <person name="Riley R."/>
            <person name="Labutti K."/>
            <person name="Andreopoulos B."/>
            <person name="Lipzen A."/>
            <person name="Chen C."/>
            <person name="Yanf M."/>
            <person name="Daum C."/>
            <person name="Ng V."/>
            <person name="Clum A."/>
            <person name="Ohm R."/>
            <person name="Martin F."/>
            <person name="Silar P."/>
            <person name="Natvig D."/>
            <person name="Lalanne C."/>
            <person name="Gautier V."/>
            <person name="Ament-Velasquez S.L."/>
            <person name="Kruys A."/>
            <person name="Hutchinson M.I."/>
            <person name="Powell A.J."/>
            <person name="Barry K."/>
            <person name="Miller A.N."/>
            <person name="Grigoriev I.V."/>
            <person name="Debuchy R."/>
            <person name="Gladieux P."/>
            <person name="Thoren M.H."/>
            <person name="Johannesson H."/>
        </authorList>
    </citation>
    <scope>NUCLEOTIDE SEQUENCE</scope>
    <source>
        <strain evidence="6">CBS 757.83</strain>
    </source>
</reference>
<comment type="subcellular location">
    <subcellularLocation>
        <location evidence="1">Cytoplasm</location>
    </subcellularLocation>
</comment>
<dbReference type="GO" id="GO:0005737">
    <property type="term" value="C:cytoplasm"/>
    <property type="evidence" value="ECO:0007669"/>
    <property type="project" value="UniProtKB-SubCell"/>
</dbReference>
<accession>A0AAN6QBZ8</accession>
<feature type="compositionally biased region" description="Basic and acidic residues" evidence="5">
    <location>
        <begin position="370"/>
        <end position="385"/>
    </location>
</feature>
<dbReference type="InterPro" id="IPR001611">
    <property type="entry name" value="Leu-rich_rpt"/>
</dbReference>
<keyword evidence="2" id="KW-0963">Cytoplasm</keyword>
<feature type="compositionally biased region" description="Low complexity" evidence="5">
    <location>
        <begin position="828"/>
        <end position="839"/>
    </location>
</feature>
<feature type="compositionally biased region" description="Low complexity" evidence="5">
    <location>
        <begin position="392"/>
        <end position="402"/>
    </location>
</feature>
<dbReference type="InterPro" id="IPR032675">
    <property type="entry name" value="LRR_dom_sf"/>
</dbReference>
<feature type="compositionally biased region" description="Polar residues" evidence="5">
    <location>
        <begin position="39"/>
        <end position="49"/>
    </location>
</feature>
<dbReference type="SUPFAM" id="SSF52075">
    <property type="entry name" value="Outer arm dynein light chain 1"/>
    <property type="match status" value="1"/>
</dbReference>
<dbReference type="EMBL" id="MU863624">
    <property type="protein sequence ID" value="KAK4106776.1"/>
    <property type="molecule type" value="Genomic_DNA"/>
</dbReference>
<feature type="region of interest" description="Disordered" evidence="5">
    <location>
        <begin position="290"/>
        <end position="433"/>
    </location>
</feature>
<comment type="caution">
    <text evidence="6">The sequence shown here is derived from an EMBL/GenBank/DDBJ whole genome shotgun (WGS) entry which is preliminary data.</text>
</comment>
<name>A0AAN6QBZ8_9PEZI</name>